<dbReference type="OrthoDB" id="944017at2"/>
<dbReference type="Gene3D" id="2.30.260.10">
    <property type="entry name" value="putative xylanase like domain"/>
    <property type="match status" value="1"/>
</dbReference>
<dbReference type="PROSITE" id="PS51257">
    <property type="entry name" value="PROKAR_LIPOPROTEIN"/>
    <property type="match status" value="1"/>
</dbReference>
<comment type="caution">
    <text evidence="1">The sequence shown here is derived from an EMBL/GenBank/DDBJ whole genome shotgun (WGS) entry which is preliminary data.</text>
</comment>
<dbReference type="AlphaFoldDB" id="A0A4Q1CF66"/>
<sequence length="216" mass="24740">MYRTLPFLLMLLISCAQGREQKGIQLTPVTVKKQKEEKKDYLTVLSAAKSFKQKSIDSDSFEIIYGRFIVDSIIPFWYGTKWNFYGNTQEPQKGSIACGYFVTTVLRDAGLHINRVKLAQVPSEEMIKSICNRNSIKRFSNTVMPAFINELLQSENGLYIVGLDFHTGFIYHNNRELYFIHASYQMPQVVIKQNATESSILSSSKYKVIGKVNLQL</sequence>
<accession>A0A4Q1CF66</accession>
<proteinExistence type="predicted"/>
<gene>
    <name evidence="1" type="ORF">ESA94_16785</name>
</gene>
<reference evidence="1 2" key="1">
    <citation type="submission" date="2019-01" db="EMBL/GenBank/DDBJ databases">
        <title>Lacibacter sp. strain TTM-7.</title>
        <authorList>
            <person name="Chen W.-M."/>
        </authorList>
    </citation>
    <scope>NUCLEOTIDE SEQUENCE [LARGE SCALE GENOMIC DNA]</scope>
    <source>
        <strain evidence="1 2">TTM-7</strain>
    </source>
</reference>
<name>A0A4Q1CF66_9BACT</name>
<organism evidence="1 2">
    <name type="scientific">Lacibacter luteus</name>
    <dbReference type="NCBI Taxonomy" id="2508719"/>
    <lineage>
        <taxon>Bacteria</taxon>
        <taxon>Pseudomonadati</taxon>
        <taxon>Bacteroidota</taxon>
        <taxon>Chitinophagia</taxon>
        <taxon>Chitinophagales</taxon>
        <taxon>Chitinophagaceae</taxon>
        <taxon>Lacibacter</taxon>
    </lineage>
</organism>
<protein>
    <submittedName>
        <fullName evidence="1">Uncharacterized protein</fullName>
    </submittedName>
</protein>
<dbReference type="EMBL" id="SDHW01000006">
    <property type="protein sequence ID" value="RXK58302.1"/>
    <property type="molecule type" value="Genomic_DNA"/>
</dbReference>
<dbReference type="Proteomes" id="UP000290204">
    <property type="component" value="Unassembled WGS sequence"/>
</dbReference>
<evidence type="ECO:0000313" key="2">
    <source>
        <dbReference type="Proteomes" id="UP000290204"/>
    </source>
</evidence>
<dbReference type="RefSeq" id="WP_129132102.1">
    <property type="nucleotide sequence ID" value="NZ_SDHW01000006.1"/>
</dbReference>
<evidence type="ECO:0000313" key="1">
    <source>
        <dbReference type="EMBL" id="RXK58302.1"/>
    </source>
</evidence>
<keyword evidence="2" id="KW-1185">Reference proteome</keyword>